<feature type="region of interest" description="Disordered" evidence="6">
    <location>
        <begin position="199"/>
        <end position="227"/>
    </location>
</feature>
<dbReference type="PROSITE" id="PS00036">
    <property type="entry name" value="BZIP_BASIC"/>
    <property type="match status" value="1"/>
</dbReference>
<sequence length="289" mass="32839">MTTQRSYPTDHPTSSTGEIFTSKDEPEGFQRLPSITSSSIGVHRLFHLPSYRNPLLHSRRRKREMTPTEKKDANYWDKRKKNNEAAKRSREKRRLNDFVMEGQLLALSEENAQLRAEVLSLQYHMGIKQSLEASPHVGGSYFKPPLWGLGLPPKFPELYHCWPQHRFSPFSYPLKTSPKSANQPSQVSYLDSRANLVETNPPSQQQVSSGNDPPFQPQPFPAQKSTITSSLHPLPSYSSLSLHPSPLPPKWPPSLPLSLWDTDGSRNGVWSIWKFDSRYSSSRLSAESS</sequence>
<reference evidence="8 9" key="1">
    <citation type="journal article" date="2019" name="Sci. Data">
        <title>Hybrid genome assembly and annotation of Danionella translucida.</title>
        <authorList>
            <person name="Kadobianskyi M."/>
            <person name="Schulze L."/>
            <person name="Schuelke M."/>
            <person name="Judkewitz B."/>
        </authorList>
    </citation>
    <scope>NUCLEOTIDE SEQUENCE [LARGE SCALE GENOMIC DNA]</scope>
    <source>
        <strain evidence="8 9">Bolton</strain>
    </source>
</reference>
<dbReference type="InterPro" id="IPR047106">
    <property type="entry name" value="NFIL3-like_bZIP"/>
</dbReference>
<keyword evidence="9" id="KW-1185">Reference proteome</keyword>
<keyword evidence="4" id="KW-0804">Transcription</keyword>
<dbReference type="CDD" id="cd14694">
    <property type="entry name" value="bZIP_NFIL3"/>
    <property type="match status" value="1"/>
</dbReference>
<dbReference type="GO" id="GO:0003677">
    <property type="term" value="F:DNA binding"/>
    <property type="evidence" value="ECO:0007669"/>
    <property type="project" value="UniProtKB-KW"/>
</dbReference>
<dbReference type="GO" id="GO:0005634">
    <property type="term" value="C:nucleus"/>
    <property type="evidence" value="ECO:0007669"/>
    <property type="project" value="TreeGrafter"/>
</dbReference>
<evidence type="ECO:0000256" key="1">
    <source>
        <dbReference type="ARBA" id="ARBA00006079"/>
    </source>
</evidence>
<dbReference type="Gene3D" id="1.20.5.170">
    <property type="match status" value="1"/>
</dbReference>
<dbReference type="SMART" id="SM00338">
    <property type="entry name" value="BRLZ"/>
    <property type="match status" value="1"/>
</dbReference>
<dbReference type="OrthoDB" id="6151507at2759"/>
<dbReference type="Proteomes" id="UP000316079">
    <property type="component" value="Unassembled WGS sequence"/>
</dbReference>
<evidence type="ECO:0000256" key="4">
    <source>
        <dbReference type="ARBA" id="ARBA00023163"/>
    </source>
</evidence>
<feature type="region of interest" description="Disordered" evidence="6">
    <location>
        <begin position="57"/>
        <end position="91"/>
    </location>
</feature>
<dbReference type="PROSITE" id="PS50217">
    <property type="entry name" value="BZIP"/>
    <property type="match status" value="1"/>
</dbReference>
<dbReference type="AlphaFoldDB" id="A0A553NA63"/>
<dbReference type="InterPro" id="IPR004827">
    <property type="entry name" value="bZIP"/>
</dbReference>
<dbReference type="STRING" id="623744.A0A553NA63"/>
<dbReference type="InterPro" id="IPR046347">
    <property type="entry name" value="bZIP_sf"/>
</dbReference>
<dbReference type="EMBL" id="SRMA01027010">
    <property type="protein sequence ID" value="TRY62326.1"/>
    <property type="molecule type" value="Genomic_DNA"/>
</dbReference>
<keyword evidence="3" id="KW-0238">DNA-binding</keyword>
<accession>A0A553NA63</accession>
<dbReference type="PANTHER" id="PTHR15284">
    <property type="entry name" value="NUCLEAR FACTOR INTERLEUKIN-3-REGULATED PROTEIN"/>
    <property type="match status" value="1"/>
</dbReference>
<dbReference type="Pfam" id="PF07716">
    <property type="entry name" value="bZIP_2"/>
    <property type="match status" value="1"/>
</dbReference>
<evidence type="ECO:0000313" key="9">
    <source>
        <dbReference type="Proteomes" id="UP000316079"/>
    </source>
</evidence>
<name>A0A553NA63_9TELE</name>
<dbReference type="PANTHER" id="PTHR15284:SF6">
    <property type="entry name" value="HYPOTHETICAL LOC799271-RELATED"/>
    <property type="match status" value="1"/>
</dbReference>
<evidence type="ECO:0000256" key="6">
    <source>
        <dbReference type="SAM" id="MobiDB-lite"/>
    </source>
</evidence>
<dbReference type="FunFam" id="1.20.5.170:FF:000025">
    <property type="entry name" value="nuclear factor interleukin-3-regulated protein-like"/>
    <property type="match status" value="1"/>
</dbReference>
<dbReference type="GO" id="GO:0007623">
    <property type="term" value="P:circadian rhythm"/>
    <property type="evidence" value="ECO:0007669"/>
    <property type="project" value="TreeGrafter"/>
</dbReference>
<evidence type="ECO:0000256" key="2">
    <source>
        <dbReference type="ARBA" id="ARBA00023015"/>
    </source>
</evidence>
<feature type="domain" description="BZIP" evidence="7">
    <location>
        <begin position="72"/>
        <end position="122"/>
    </location>
</feature>
<comment type="caution">
    <text evidence="8">The sequence shown here is derived from an EMBL/GenBank/DDBJ whole genome shotgun (WGS) entry which is preliminary data.</text>
</comment>
<dbReference type="SUPFAM" id="SSF57959">
    <property type="entry name" value="Leucine zipper domain"/>
    <property type="match status" value="1"/>
</dbReference>
<protein>
    <recommendedName>
        <fullName evidence="7">BZIP domain-containing protein</fullName>
    </recommendedName>
</protein>
<proteinExistence type="inferred from homology"/>
<dbReference type="GO" id="GO:0003700">
    <property type="term" value="F:DNA-binding transcription factor activity"/>
    <property type="evidence" value="ECO:0007669"/>
    <property type="project" value="InterPro"/>
</dbReference>
<evidence type="ECO:0000256" key="3">
    <source>
        <dbReference type="ARBA" id="ARBA00023125"/>
    </source>
</evidence>
<evidence type="ECO:0000313" key="8">
    <source>
        <dbReference type="EMBL" id="TRY62326.1"/>
    </source>
</evidence>
<comment type="similarity">
    <text evidence="1">Belongs to the bZIP family. NFIL3 subfamily.</text>
</comment>
<dbReference type="InterPro" id="IPR047229">
    <property type="entry name" value="NFIL3-like"/>
</dbReference>
<feature type="compositionally biased region" description="Polar residues" evidence="6">
    <location>
        <begin position="199"/>
        <end position="211"/>
    </location>
</feature>
<evidence type="ECO:0000259" key="7">
    <source>
        <dbReference type="PROSITE" id="PS50217"/>
    </source>
</evidence>
<feature type="compositionally biased region" description="Basic and acidic residues" evidence="6">
    <location>
        <begin position="64"/>
        <end position="88"/>
    </location>
</feature>
<feature type="region of interest" description="Disordered" evidence="6">
    <location>
        <begin position="1"/>
        <end position="28"/>
    </location>
</feature>
<keyword evidence="2" id="KW-0805">Transcription regulation</keyword>
<feature type="compositionally biased region" description="Polar residues" evidence="6">
    <location>
        <begin position="1"/>
        <end position="19"/>
    </location>
</feature>
<keyword evidence="5" id="KW-0539">Nucleus</keyword>
<organism evidence="8 9">
    <name type="scientific">Danionella cerebrum</name>
    <dbReference type="NCBI Taxonomy" id="2873325"/>
    <lineage>
        <taxon>Eukaryota</taxon>
        <taxon>Metazoa</taxon>
        <taxon>Chordata</taxon>
        <taxon>Craniata</taxon>
        <taxon>Vertebrata</taxon>
        <taxon>Euteleostomi</taxon>
        <taxon>Actinopterygii</taxon>
        <taxon>Neopterygii</taxon>
        <taxon>Teleostei</taxon>
        <taxon>Ostariophysi</taxon>
        <taxon>Cypriniformes</taxon>
        <taxon>Danionidae</taxon>
        <taxon>Danioninae</taxon>
        <taxon>Danionella</taxon>
    </lineage>
</organism>
<evidence type="ECO:0000256" key="5">
    <source>
        <dbReference type="ARBA" id="ARBA00023242"/>
    </source>
</evidence>
<gene>
    <name evidence="8" type="ORF">DNTS_025864</name>
</gene>